<dbReference type="AlphaFoldDB" id="A0A5J4TNN1"/>
<feature type="compositionally biased region" description="Basic and acidic residues" evidence="1">
    <location>
        <begin position="1"/>
        <end position="30"/>
    </location>
</feature>
<gene>
    <name evidence="2" type="ORF">EZS28_045050</name>
</gene>
<accession>A0A5J4TNN1</accession>
<sequence length="110" mass="12669">MVIDKEKQQRINNQKEKEKEKEKDVAQKPVEKKKKASPSGVFDNLKDSSLNQQSSNQKRQGKSISPDSVNGKGQTQQIWDWIEIKPEDRSSFLTEEYVKQLGFVCPVSLF</sequence>
<feature type="non-terminal residue" evidence="2">
    <location>
        <position position="110"/>
    </location>
</feature>
<comment type="caution">
    <text evidence="2">The sequence shown here is derived from an EMBL/GenBank/DDBJ whole genome shotgun (WGS) entry which is preliminary data.</text>
</comment>
<dbReference type="EMBL" id="SNRW01028412">
    <property type="protein sequence ID" value="KAA6359423.1"/>
    <property type="molecule type" value="Genomic_DNA"/>
</dbReference>
<dbReference type="Proteomes" id="UP000324800">
    <property type="component" value="Unassembled WGS sequence"/>
</dbReference>
<organism evidence="2 3">
    <name type="scientific">Streblomastix strix</name>
    <dbReference type="NCBI Taxonomy" id="222440"/>
    <lineage>
        <taxon>Eukaryota</taxon>
        <taxon>Metamonada</taxon>
        <taxon>Preaxostyla</taxon>
        <taxon>Oxymonadida</taxon>
        <taxon>Streblomastigidae</taxon>
        <taxon>Streblomastix</taxon>
    </lineage>
</organism>
<reference evidence="2 3" key="1">
    <citation type="submission" date="2019-03" db="EMBL/GenBank/DDBJ databases">
        <title>Single cell metagenomics reveals metabolic interactions within the superorganism composed of flagellate Streblomastix strix and complex community of Bacteroidetes bacteria on its surface.</title>
        <authorList>
            <person name="Treitli S.C."/>
            <person name="Kolisko M."/>
            <person name="Husnik F."/>
            <person name="Keeling P."/>
            <person name="Hampl V."/>
        </authorList>
    </citation>
    <scope>NUCLEOTIDE SEQUENCE [LARGE SCALE GENOMIC DNA]</scope>
    <source>
        <strain evidence="2">ST1C</strain>
    </source>
</reference>
<proteinExistence type="predicted"/>
<protein>
    <submittedName>
        <fullName evidence="2">Uncharacterized protein</fullName>
    </submittedName>
</protein>
<evidence type="ECO:0000313" key="2">
    <source>
        <dbReference type="EMBL" id="KAA6359423.1"/>
    </source>
</evidence>
<feature type="compositionally biased region" description="Polar residues" evidence="1">
    <location>
        <begin position="47"/>
        <end position="75"/>
    </location>
</feature>
<evidence type="ECO:0000313" key="3">
    <source>
        <dbReference type="Proteomes" id="UP000324800"/>
    </source>
</evidence>
<evidence type="ECO:0000256" key="1">
    <source>
        <dbReference type="SAM" id="MobiDB-lite"/>
    </source>
</evidence>
<feature type="region of interest" description="Disordered" evidence="1">
    <location>
        <begin position="1"/>
        <end position="75"/>
    </location>
</feature>
<name>A0A5J4TNN1_9EUKA</name>